<organism evidence="1 2">
    <name type="scientific">Camellia lanceoleosa</name>
    <dbReference type="NCBI Taxonomy" id="1840588"/>
    <lineage>
        <taxon>Eukaryota</taxon>
        <taxon>Viridiplantae</taxon>
        <taxon>Streptophyta</taxon>
        <taxon>Embryophyta</taxon>
        <taxon>Tracheophyta</taxon>
        <taxon>Spermatophyta</taxon>
        <taxon>Magnoliopsida</taxon>
        <taxon>eudicotyledons</taxon>
        <taxon>Gunneridae</taxon>
        <taxon>Pentapetalae</taxon>
        <taxon>asterids</taxon>
        <taxon>Ericales</taxon>
        <taxon>Theaceae</taxon>
        <taxon>Camellia</taxon>
    </lineage>
</organism>
<gene>
    <name evidence="1" type="ORF">LOK49_LG02G01202</name>
</gene>
<name>A0ACC0IM95_9ERIC</name>
<dbReference type="EMBL" id="CM045760">
    <property type="protein sequence ID" value="KAI8026010.1"/>
    <property type="molecule type" value="Genomic_DNA"/>
</dbReference>
<evidence type="ECO:0000313" key="1">
    <source>
        <dbReference type="EMBL" id="KAI8026010.1"/>
    </source>
</evidence>
<evidence type="ECO:0000313" key="2">
    <source>
        <dbReference type="Proteomes" id="UP001060215"/>
    </source>
</evidence>
<keyword evidence="2" id="KW-1185">Reference proteome</keyword>
<reference evidence="1 2" key="1">
    <citation type="journal article" date="2022" name="Plant J.">
        <title>Chromosome-level genome of Camellia lanceoleosa provides a valuable resource for understanding genome evolution and self-incompatibility.</title>
        <authorList>
            <person name="Gong W."/>
            <person name="Xiao S."/>
            <person name="Wang L."/>
            <person name="Liao Z."/>
            <person name="Chang Y."/>
            <person name="Mo W."/>
            <person name="Hu G."/>
            <person name="Li W."/>
            <person name="Zhao G."/>
            <person name="Zhu H."/>
            <person name="Hu X."/>
            <person name="Ji K."/>
            <person name="Xiang X."/>
            <person name="Song Q."/>
            <person name="Yuan D."/>
            <person name="Jin S."/>
            <person name="Zhang L."/>
        </authorList>
    </citation>
    <scope>NUCLEOTIDE SEQUENCE [LARGE SCALE GENOMIC DNA]</scope>
    <source>
        <strain evidence="1">SQ_2022a</strain>
    </source>
</reference>
<comment type="caution">
    <text evidence="1">The sequence shown here is derived from an EMBL/GenBank/DDBJ whole genome shotgun (WGS) entry which is preliminary data.</text>
</comment>
<protein>
    <submittedName>
        <fullName evidence="1">Uncharacterized protein</fullName>
    </submittedName>
</protein>
<dbReference type="Proteomes" id="UP001060215">
    <property type="component" value="Chromosome 3"/>
</dbReference>
<sequence>MNNRSCNALANLFSCFSGRPETCKQAQGNAHISTGIESTTKGKTYFVELTMFQFVMLQVRELCLSSGSCSSTRIPAMLACFELDNPLSTDNTARSARCVLYNSLSFGTPAKCARCELYRGLHTGNLAKGGQ</sequence>
<proteinExistence type="predicted"/>
<accession>A0ACC0IM95</accession>